<proteinExistence type="predicted"/>
<keyword evidence="2" id="KW-1185">Reference proteome</keyword>
<gene>
    <name evidence="1" type="ORF">DEO72_LG6g757</name>
</gene>
<dbReference type="EMBL" id="CP039350">
    <property type="protein sequence ID" value="QCD96055.1"/>
    <property type="molecule type" value="Genomic_DNA"/>
</dbReference>
<organism evidence="1 2">
    <name type="scientific">Vigna unguiculata</name>
    <name type="common">Cowpea</name>
    <dbReference type="NCBI Taxonomy" id="3917"/>
    <lineage>
        <taxon>Eukaryota</taxon>
        <taxon>Viridiplantae</taxon>
        <taxon>Streptophyta</taxon>
        <taxon>Embryophyta</taxon>
        <taxon>Tracheophyta</taxon>
        <taxon>Spermatophyta</taxon>
        <taxon>Magnoliopsida</taxon>
        <taxon>eudicotyledons</taxon>
        <taxon>Gunneridae</taxon>
        <taxon>Pentapetalae</taxon>
        <taxon>rosids</taxon>
        <taxon>fabids</taxon>
        <taxon>Fabales</taxon>
        <taxon>Fabaceae</taxon>
        <taxon>Papilionoideae</taxon>
        <taxon>50 kb inversion clade</taxon>
        <taxon>NPAAA clade</taxon>
        <taxon>indigoferoid/millettioid clade</taxon>
        <taxon>Phaseoleae</taxon>
        <taxon>Vigna</taxon>
    </lineage>
</organism>
<dbReference type="Proteomes" id="UP000501690">
    <property type="component" value="Linkage Group LG6"/>
</dbReference>
<protein>
    <submittedName>
        <fullName evidence="1">Uncharacterized protein</fullName>
    </submittedName>
</protein>
<sequence length="246" mass="27465">MPSACNGLMCFSTGGKNAGAQVASSMVGSSVKNSSWCGYISGRGRLCFTRCMVVRLLVARWFMFSGDNNVKCKDSDFIVLLLEIHNPDARGVELFIQARDGQHEWLMVVDGGYPRVSVLGEEARVEDDDVLVVWVHIWSWPTLLHAVHGGATSSGTVVHVFRLNDVGYGGFMVLSRGHTWCDFHRRLLLEIHNPDARGVELFIQARDGQHEWLMVVDGGYPRVSVLGEEARVEDDDVVMFHRFNLV</sequence>
<name>A0A4D6M4G6_VIGUN</name>
<dbReference type="AlphaFoldDB" id="A0A4D6M4G6"/>
<evidence type="ECO:0000313" key="2">
    <source>
        <dbReference type="Proteomes" id="UP000501690"/>
    </source>
</evidence>
<accession>A0A4D6M4G6</accession>
<reference evidence="1 2" key="1">
    <citation type="submission" date="2019-04" db="EMBL/GenBank/DDBJ databases">
        <title>An improved genome assembly and genetic linkage map for asparagus bean, Vigna unguiculata ssp. sesquipedialis.</title>
        <authorList>
            <person name="Xia Q."/>
            <person name="Zhang R."/>
            <person name="Dong Y."/>
        </authorList>
    </citation>
    <scope>NUCLEOTIDE SEQUENCE [LARGE SCALE GENOMIC DNA]</scope>
    <source>
        <tissue evidence="1">Leaf</tissue>
    </source>
</reference>
<evidence type="ECO:0000313" key="1">
    <source>
        <dbReference type="EMBL" id="QCD96055.1"/>
    </source>
</evidence>